<dbReference type="OrthoDB" id="1363at2759"/>
<sequence length="322" mass="35670">MGYLTVGGVPEPFNLPLDLVNEKNYLRNGGIDKVLWRKVLEGTAALVSSEPFFFDSELTHSQIEGLHDGSFHVVTALTECAVAAALKDSSLQIVGSYVDSSLNWAVITSAQQEKFHNITDLGSSPVRVGISRYGSGSHLMPLIMAKQESWRNLPEFVVCNNFAGLRQAVLSGTADFSMWEWFMTKPYVEEGLLKFIGNVPTPWPSVCFLTKKNVINNFKGELFSALCSIRETACEFRGNVSNVNTEQFATSVDKIVSQFSFKPQDAKSWLESVRFSRDGLVSVSTVQTIAQALCEAGIVDRRIPDPSYVVYPTFLSSFDRHV</sequence>
<dbReference type="Proteomes" id="UP000030680">
    <property type="component" value="Unassembled WGS sequence"/>
</dbReference>
<dbReference type="Pfam" id="PF22384">
    <property type="entry name" value="PBP2_Ca3427_like"/>
    <property type="match status" value="1"/>
</dbReference>
<evidence type="ECO:0000256" key="3">
    <source>
        <dbReference type="ARBA" id="ARBA00022729"/>
    </source>
</evidence>
<protein>
    <submittedName>
        <fullName evidence="5">ABC transporter, substrate-binding protein isoform 2</fullName>
    </submittedName>
</protein>
<name>M2X7G1_GALSU</name>
<feature type="domain" description="Ca3427-like PBP 2" evidence="4">
    <location>
        <begin position="104"/>
        <end position="199"/>
    </location>
</feature>
<keyword evidence="3" id="KW-0732">Signal</keyword>
<dbReference type="PANTHER" id="PTHR30024">
    <property type="entry name" value="ALIPHATIC SULFONATES-BINDING PROTEIN-RELATED"/>
    <property type="match status" value="1"/>
</dbReference>
<dbReference type="OMA" id="HFNLPWH"/>
<evidence type="ECO:0000313" key="6">
    <source>
        <dbReference type="Proteomes" id="UP000030680"/>
    </source>
</evidence>
<dbReference type="EMBL" id="KB454486">
    <property type="protein sequence ID" value="EME32455.1"/>
    <property type="molecule type" value="Genomic_DNA"/>
</dbReference>
<dbReference type="eggNOG" id="ENOG502QRHZ">
    <property type="taxonomic scope" value="Eukaryota"/>
</dbReference>
<keyword evidence="6" id="KW-1185">Reference proteome</keyword>
<dbReference type="InterPro" id="IPR054364">
    <property type="entry name" value="Ca3427-like_PBP2"/>
</dbReference>
<accession>M2X7G1</accession>
<evidence type="ECO:0000259" key="4">
    <source>
        <dbReference type="Pfam" id="PF22384"/>
    </source>
</evidence>
<evidence type="ECO:0000256" key="2">
    <source>
        <dbReference type="ARBA" id="ARBA00010742"/>
    </source>
</evidence>
<evidence type="ECO:0000256" key="1">
    <source>
        <dbReference type="ARBA" id="ARBA00004418"/>
    </source>
</evidence>
<reference evidence="6" key="1">
    <citation type="journal article" date="2013" name="Science">
        <title>Gene transfer from bacteria and archaea facilitated evolution of an extremophilic eukaryote.</title>
        <authorList>
            <person name="Schonknecht G."/>
            <person name="Chen W.H."/>
            <person name="Ternes C.M."/>
            <person name="Barbier G.G."/>
            <person name="Shrestha R.P."/>
            <person name="Stanke M."/>
            <person name="Brautigam A."/>
            <person name="Baker B.J."/>
            <person name="Banfield J.F."/>
            <person name="Garavito R.M."/>
            <person name="Carr K."/>
            <person name="Wilkerson C."/>
            <person name="Rensing S.A."/>
            <person name="Gagneul D."/>
            <person name="Dickenson N.E."/>
            <person name="Oesterhelt C."/>
            <person name="Lercher M.J."/>
            <person name="Weber A.P."/>
        </authorList>
    </citation>
    <scope>NUCLEOTIDE SEQUENCE [LARGE SCALE GENOMIC DNA]</scope>
    <source>
        <strain evidence="6">074W</strain>
    </source>
</reference>
<dbReference type="RefSeq" id="XP_005708975.1">
    <property type="nucleotide sequence ID" value="XM_005708918.1"/>
</dbReference>
<comment type="similarity">
    <text evidence="2">Belongs to the bacterial solute-binding protein SsuA/TauA family.</text>
</comment>
<dbReference type="Gramene" id="EME32455">
    <property type="protein sequence ID" value="EME32455"/>
    <property type="gene ID" value="Gasu_05360"/>
</dbReference>
<dbReference type="GeneID" id="17091033"/>
<dbReference type="AlphaFoldDB" id="M2X7G1"/>
<dbReference type="SUPFAM" id="SSF53850">
    <property type="entry name" value="Periplasmic binding protein-like II"/>
    <property type="match status" value="1"/>
</dbReference>
<evidence type="ECO:0000313" key="5">
    <source>
        <dbReference type="EMBL" id="EME32455.1"/>
    </source>
</evidence>
<dbReference type="Gene3D" id="3.40.190.10">
    <property type="entry name" value="Periplasmic binding protein-like II"/>
    <property type="match status" value="2"/>
</dbReference>
<dbReference type="PANTHER" id="PTHR30024:SF47">
    <property type="entry name" value="TAURINE-BINDING PERIPLASMIC PROTEIN"/>
    <property type="match status" value="1"/>
</dbReference>
<gene>
    <name evidence="5" type="ORF">Gasu_05360</name>
</gene>
<organism evidence="5 6">
    <name type="scientific">Galdieria sulphuraria</name>
    <name type="common">Red alga</name>
    <dbReference type="NCBI Taxonomy" id="130081"/>
    <lineage>
        <taxon>Eukaryota</taxon>
        <taxon>Rhodophyta</taxon>
        <taxon>Bangiophyceae</taxon>
        <taxon>Galdieriales</taxon>
        <taxon>Galdieriaceae</taxon>
        <taxon>Galdieria</taxon>
    </lineage>
</organism>
<dbReference type="STRING" id="130081.M2X7G1"/>
<comment type="subcellular location">
    <subcellularLocation>
        <location evidence="1">Periplasm</location>
    </subcellularLocation>
</comment>
<proteinExistence type="inferred from homology"/>